<sequence>MFQIKFLDFHFSGIILPIYLLLFIGWFFVLIKTIYQALIGLTAFQCFDSLKFFLIILRLLSIFLNILKLITQRFSSFSFFNIFLSNFPYFFMIFGVIFPLKENVPDLFFLLIITFILIQLIGCFVNILIPFRMTSSPLFRLLTSTQTFMSAIYNFICLGFYIMAFLKFQEKEYLKIYLTETFSLNYSYFSLIVGIGFFLRNILRIINISGRRFRNEGEVRNQREVKNEKKFD</sequence>
<comment type="caution">
    <text evidence="2">The sequence shown here is derived from an EMBL/GenBank/DDBJ whole genome shotgun (WGS) entry which is preliminary data.</text>
</comment>
<feature type="transmembrane region" description="Helical" evidence="1">
    <location>
        <begin position="107"/>
        <end position="129"/>
    </location>
</feature>
<feature type="transmembrane region" description="Helical" evidence="1">
    <location>
        <begin position="79"/>
        <end position="101"/>
    </location>
</feature>
<keyword evidence="1" id="KW-1133">Transmembrane helix</keyword>
<feature type="transmembrane region" description="Helical" evidence="1">
    <location>
        <begin position="7"/>
        <end position="29"/>
    </location>
</feature>
<reference evidence="2" key="1">
    <citation type="submission" date="2022-10" db="EMBL/GenBank/DDBJ databases">
        <title>Novel sulphate-reducing endosymbionts in the free-living metamonad Anaeramoeba.</title>
        <authorList>
            <person name="Jerlstrom-Hultqvist J."/>
            <person name="Cepicka I."/>
            <person name="Gallot-Lavallee L."/>
            <person name="Salas-Leiva D."/>
            <person name="Curtis B.A."/>
            <person name="Zahonova K."/>
            <person name="Pipaliya S."/>
            <person name="Dacks J."/>
            <person name="Roger A.J."/>
        </authorList>
    </citation>
    <scope>NUCLEOTIDE SEQUENCE</scope>
    <source>
        <strain evidence="2">BMAN</strain>
    </source>
</reference>
<feature type="transmembrane region" description="Helical" evidence="1">
    <location>
        <begin position="186"/>
        <end position="203"/>
    </location>
</feature>
<keyword evidence="1" id="KW-0812">Transmembrane</keyword>
<feature type="transmembrane region" description="Helical" evidence="1">
    <location>
        <begin position="49"/>
        <end position="67"/>
    </location>
</feature>
<keyword evidence="3" id="KW-1185">Reference proteome</keyword>
<gene>
    <name evidence="2" type="ORF">M0811_12404</name>
</gene>
<protein>
    <submittedName>
        <fullName evidence="2">Uncharacterized protein</fullName>
    </submittedName>
</protein>
<keyword evidence="1" id="KW-0472">Membrane</keyword>
<organism evidence="2 3">
    <name type="scientific">Anaeramoeba ignava</name>
    <name type="common">Anaerobic marine amoeba</name>
    <dbReference type="NCBI Taxonomy" id="1746090"/>
    <lineage>
        <taxon>Eukaryota</taxon>
        <taxon>Metamonada</taxon>
        <taxon>Anaeramoebidae</taxon>
        <taxon>Anaeramoeba</taxon>
    </lineage>
</organism>
<feature type="transmembrane region" description="Helical" evidence="1">
    <location>
        <begin position="141"/>
        <end position="166"/>
    </location>
</feature>
<dbReference type="AlphaFoldDB" id="A0A9Q0R5Q4"/>
<evidence type="ECO:0000313" key="2">
    <source>
        <dbReference type="EMBL" id="KAJ5068292.1"/>
    </source>
</evidence>
<proteinExistence type="predicted"/>
<evidence type="ECO:0000313" key="3">
    <source>
        <dbReference type="Proteomes" id="UP001149090"/>
    </source>
</evidence>
<name>A0A9Q0R5Q4_ANAIG</name>
<dbReference type="Proteomes" id="UP001149090">
    <property type="component" value="Unassembled WGS sequence"/>
</dbReference>
<dbReference type="EMBL" id="JAPDFW010000117">
    <property type="protein sequence ID" value="KAJ5068292.1"/>
    <property type="molecule type" value="Genomic_DNA"/>
</dbReference>
<accession>A0A9Q0R5Q4</accession>
<evidence type="ECO:0000256" key="1">
    <source>
        <dbReference type="SAM" id="Phobius"/>
    </source>
</evidence>